<keyword evidence="1" id="KW-0812">Transmembrane</keyword>
<dbReference type="RefSeq" id="WP_212505945.1">
    <property type="nucleotide sequence ID" value="NZ_CP060696.1"/>
</dbReference>
<feature type="transmembrane region" description="Helical" evidence="1">
    <location>
        <begin position="20"/>
        <end position="40"/>
    </location>
</feature>
<protein>
    <recommendedName>
        <fullName evidence="4">ABC-2 family transporter protein</fullName>
    </recommendedName>
</protein>
<accession>A0A7G9WDW6</accession>
<dbReference type="AlphaFoldDB" id="A0A7G9WDW6"/>
<feature type="transmembrane region" description="Helical" evidence="1">
    <location>
        <begin position="117"/>
        <end position="139"/>
    </location>
</feature>
<feature type="transmembrane region" description="Helical" evidence="1">
    <location>
        <begin position="72"/>
        <end position="97"/>
    </location>
</feature>
<organism evidence="2 3">
    <name type="scientific">Caproicibacterium amylolyticum</name>
    <dbReference type="NCBI Taxonomy" id="2766537"/>
    <lineage>
        <taxon>Bacteria</taxon>
        <taxon>Bacillati</taxon>
        <taxon>Bacillota</taxon>
        <taxon>Clostridia</taxon>
        <taxon>Eubacteriales</taxon>
        <taxon>Oscillospiraceae</taxon>
        <taxon>Caproicibacterium</taxon>
    </lineage>
</organism>
<feature type="transmembrane region" description="Helical" evidence="1">
    <location>
        <begin position="260"/>
        <end position="279"/>
    </location>
</feature>
<keyword evidence="3" id="KW-1185">Reference proteome</keyword>
<evidence type="ECO:0000313" key="3">
    <source>
        <dbReference type="Proteomes" id="UP000516046"/>
    </source>
</evidence>
<keyword evidence="1" id="KW-0472">Membrane</keyword>
<feature type="transmembrane region" description="Helical" evidence="1">
    <location>
        <begin position="184"/>
        <end position="205"/>
    </location>
</feature>
<feature type="transmembrane region" description="Helical" evidence="1">
    <location>
        <begin position="217"/>
        <end position="240"/>
    </location>
</feature>
<gene>
    <name evidence="2" type="ORF">H6X83_07800</name>
</gene>
<evidence type="ECO:0000313" key="2">
    <source>
        <dbReference type="EMBL" id="QNO16878.1"/>
    </source>
</evidence>
<evidence type="ECO:0008006" key="4">
    <source>
        <dbReference type="Google" id="ProtNLM"/>
    </source>
</evidence>
<dbReference type="EMBL" id="CP060696">
    <property type="protein sequence ID" value="QNO16878.1"/>
    <property type="molecule type" value="Genomic_DNA"/>
</dbReference>
<keyword evidence="1" id="KW-1133">Transmembrane helix</keyword>
<dbReference type="Proteomes" id="UP000516046">
    <property type="component" value="Chromosome"/>
</dbReference>
<name>A0A7G9WDW6_9FIRM</name>
<sequence length="289" mass="32971">MRKILKLQFHNMLRGKSFYFAMLLMCGITTVFILQVIFSFKNQDQVLMRPAWYLWYGNAIKIEPNTGNTWDYVTFLGMIGLLFIPFVAALGYGASYYDGLKTGTVKSILSRAPQKEYLVSGALVTFIGAFFVILIPYVFEQIILLILCAGAPLQNPYITPIVDNWGYWIDVPKFLWPLQMNHPILFNLLCCLNPAMVGGAFAVLSFSISLFWHKNRFLVLTLPGILLWLLVDYLIGMTHLQGKVLSFSSLVQFLTGTSYVLWPVYVIVLLLISSFLIYLKCRVKKDVLE</sequence>
<proteinExistence type="predicted"/>
<evidence type="ECO:0000256" key="1">
    <source>
        <dbReference type="SAM" id="Phobius"/>
    </source>
</evidence>
<dbReference type="KEGG" id="caml:H6X83_07800"/>
<reference evidence="2 3" key="1">
    <citation type="submission" date="2020-08" db="EMBL/GenBank/DDBJ databases">
        <authorList>
            <person name="Ren C."/>
            <person name="Gu Y."/>
            <person name="Xu Y."/>
        </authorList>
    </citation>
    <scope>NUCLEOTIDE SEQUENCE [LARGE SCALE GENOMIC DNA]</scope>
    <source>
        <strain evidence="2 3">LBM18003</strain>
    </source>
</reference>